<keyword evidence="3" id="KW-1185">Reference proteome</keyword>
<reference evidence="3" key="1">
    <citation type="journal article" date="2017" name="Front. Plant Sci.">
        <title>Climate Clever Clovers: New Paradigm to Reduce the Environmental Footprint of Ruminants by Breeding Low Methanogenic Forages Utilizing Haplotype Variation.</title>
        <authorList>
            <person name="Kaur P."/>
            <person name="Appels R."/>
            <person name="Bayer P.E."/>
            <person name="Keeble-Gagnere G."/>
            <person name="Wang J."/>
            <person name="Hirakawa H."/>
            <person name="Shirasawa K."/>
            <person name="Vercoe P."/>
            <person name="Stefanova K."/>
            <person name="Durmic Z."/>
            <person name="Nichols P."/>
            <person name="Revell C."/>
            <person name="Isobe S.N."/>
            <person name="Edwards D."/>
            <person name="Erskine W."/>
        </authorList>
    </citation>
    <scope>NUCLEOTIDE SEQUENCE [LARGE SCALE GENOMIC DNA]</scope>
    <source>
        <strain evidence="3">cv. Daliak</strain>
    </source>
</reference>
<dbReference type="InterPro" id="IPR026960">
    <property type="entry name" value="RVT-Znf"/>
</dbReference>
<name>A0A2Z6NHS2_TRISU</name>
<protein>
    <recommendedName>
        <fullName evidence="1">Reverse transcriptase zinc-binding domain-containing protein</fullName>
    </recommendedName>
</protein>
<organism evidence="2 3">
    <name type="scientific">Trifolium subterraneum</name>
    <name type="common">Subterranean clover</name>
    <dbReference type="NCBI Taxonomy" id="3900"/>
    <lineage>
        <taxon>Eukaryota</taxon>
        <taxon>Viridiplantae</taxon>
        <taxon>Streptophyta</taxon>
        <taxon>Embryophyta</taxon>
        <taxon>Tracheophyta</taxon>
        <taxon>Spermatophyta</taxon>
        <taxon>Magnoliopsida</taxon>
        <taxon>eudicotyledons</taxon>
        <taxon>Gunneridae</taxon>
        <taxon>Pentapetalae</taxon>
        <taxon>rosids</taxon>
        <taxon>fabids</taxon>
        <taxon>Fabales</taxon>
        <taxon>Fabaceae</taxon>
        <taxon>Papilionoideae</taxon>
        <taxon>50 kb inversion clade</taxon>
        <taxon>NPAAA clade</taxon>
        <taxon>Hologalegina</taxon>
        <taxon>IRL clade</taxon>
        <taxon>Trifolieae</taxon>
        <taxon>Trifolium</taxon>
    </lineage>
</organism>
<evidence type="ECO:0000313" key="3">
    <source>
        <dbReference type="Proteomes" id="UP000242715"/>
    </source>
</evidence>
<dbReference type="EMBL" id="DF973865">
    <property type="protein sequence ID" value="GAU41463.1"/>
    <property type="molecule type" value="Genomic_DNA"/>
</dbReference>
<dbReference type="OrthoDB" id="1736633at2759"/>
<evidence type="ECO:0000313" key="2">
    <source>
        <dbReference type="EMBL" id="GAU41463.1"/>
    </source>
</evidence>
<dbReference type="Proteomes" id="UP000242715">
    <property type="component" value="Unassembled WGS sequence"/>
</dbReference>
<dbReference type="AlphaFoldDB" id="A0A2Z6NHS2"/>
<dbReference type="Pfam" id="PF13966">
    <property type="entry name" value="zf-RVT"/>
    <property type="match status" value="1"/>
</dbReference>
<accession>A0A2Z6NHS2</accession>
<feature type="domain" description="Reverse transcriptase zinc-binding" evidence="1">
    <location>
        <begin position="85"/>
        <end position="145"/>
    </location>
</feature>
<proteinExistence type="predicted"/>
<gene>
    <name evidence="2" type="ORF">TSUD_237130</name>
</gene>
<evidence type="ECO:0000259" key="1">
    <source>
        <dbReference type="Pfam" id="PF13966"/>
    </source>
</evidence>
<sequence>MCVSEMVVETVGGTRVWNFQWRRTLFQWEEDNASQLLASLDHVTLSNEVDRYRWSLDLEGCFSVKFAFDSISWEIVECTNLITFESKIFNNIWKSPAPSKVVMFSWQLLYDRVPTKHNLLLRGLFNNEVVLIVCGAVTRVNHLVICFSIVRWL</sequence>